<reference evidence="2 3" key="1">
    <citation type="submission" date="2017-06" db="EMBL/GenBank/DDBJ databases">
        <title>Description of Rhodopirellula bahusiensis sp. nov.</title>
        <authorList>
            <person name="Kizina J."/>
            <person name="Harder J."/>
        </authorList>
    </citation>
    <scope>NUCLEOTIDE SEQUENCE [LARGE SCALE GENOMIC DNA]</scope>
    <source>
        <strain evidence="2 3">SWK21</strain>
    </source>
</reference>
<keyword evidence="1" id="KW-0732">Signal</keyword>
<dbReference type="AlphaFoldDB" id="A0A2G1W2K6"/>
<feature type="chain" id="PRO_5013928294" evidence="1">
    <location>
        <begin position="21"/>
        <end position="221"/>
    </location>
</feature>
<evidence type="ECO:0000313" key="3">
    <source>
        <dbReference type="Proteomes" id="UP000225740"/>
    </source>
</evidence>
<protein>
    <submittedName>
        <fullName evidence="2">Uncharacterized protein</fullName>
    </submittedName>
</protein>
<accession>A0A2G1W2K6</accession>
<evidence type="ECO:0000313" key="2">
    <source>
        <dbReference type="EMBL" id="PHQ33225.1"/>
    </source>
</evidence>
<sequence>MDRRTALRFLAFSATTTSLAGCSARTARFDSQPKRGLLEDRWPGHYFDTVTARYSLRLQSPSQSLSRASQIAIPLVSSDGTLLSPGPTEPSVRPARATVDLKYDSASQADCEVVVTVFWPIDEPAPINGPREMNETTIGTVGFRDIQQFINGTGRFRCDDDNHFYGPSIDDNDDHSKSEFDIIVNCEISGKSDASNFRGDIRYRDGLVLYRLAERVVPGIG</sequence>
<keyword evidence="3" id="KW-1185">Reference proteome</keyword>
<evidence type="ECO:0000256" key="1">
    <source>
        <dbReference type="SAM" id="SignalP"/>
    </source>
</evidence>
<dbReference type="Proteomes" id="UP000225740">
    <property type="component" value="Unassembled WGS sequence"/>
</dbReference>
<organism evidence="2 3">
    <name type="scientific">Rhodopirellula bahusiensis</name>
    <dbReference type="NCBI Taxonomy" id="2014065"/>
    <lineage>
        <taxon>Bacteria</taxon>
        <taxon>Pseudomonadati</taxon>
        <taxon>Planctomycetota</taxon>
        <taxon>Planctomycetia</taxon>
        <taxon>Pirellulales</taxon>
        <taxon>Pirellulaceae</taxon>
        <taxon>Rhodopirellula</taxon>
    </lineage>
</organism>
<dbReference type="EMBL" id="NIZW01000018">
    <property type="protein sequence ID" value="PHQ33225.1"/>
    <property type="molecule type" value="Genomic_DNA"/>
</dbReference>
<feature type="signal peptide" evidence="1">
    <location>
        <begin position="1"/>
        <end position="20"/>
    </location>
</feature>
<gene>
    <name evidence="2" type="ORF">CEE69_21010</name>
</gene>
<name>A0A2G1W2K6_9BACT</name>
<proteinExistence type="predicted"/>
<dbReference type="PROSITE" id="PS51257">
    <property type="entry name" value="PROKAR_LIPOPROTEIN"/>
    <property type="match status" value="1"/>
</dbReference>
<comment type="caution">
    <text evidence="2">The sequence shown here is derived from an EMBL/GenBank/DDBJ whole genome shotgun (WGS) entry which is preliminary data.</text>
</comment>